<protein>
    <submittedName>
        <fullName evidence="1">28726_t:CDS:1</fullName>
    </submittedName>
</protein>
<dbReference type="Proteomes" id="UP000789920">
    <property type="component" value="Unassembled WGS sequence"/>
</dbReference>
<comment type="caution">
    <text evidence="1">The sequence shown here is derived from an EMBL/GenBank/DDBJ whole genome shotgun (WGS) entry which is preliminary data.</text>
</comment>
<keyword evidence="2" id="KW-1185">Reference proteome</keyword>
<accession>A0ACA9S733</accession>
<gene>
    <name evidence="1" type="ORF">RPERSI_LOCUS27569</name>
</gene>
<feature type="non-terminal residue" evidence="1">
    <location>
        <position position="1"/>
    </location>
</feature>
<evidence type="ECO:0000313" key="1">
    <source>
        <dbReference type="EMBL" id="CAG8829701.1"/>
    </source>
</evidence>
<organism evidence="1 2">
    <name type="scientific">Racocetra persica</name>
    <dbReference type="NCBI Taxonomy" id="160502"/>
    <lineage>
        <taxon>Eukaryota</taxon>
        <taxon>Fungi</taxon>
        <taxon>Fungi incertae sedis</taxon>
        <taxon>Mucoromycota</taxon>
        <taxon>Glomeromycotina</taxon>
        <taxon>Glomeromycetes</taxon>
        <taxon>Diversisporales</taxon>
        <taxon>Gigasporaceae</taxon>
        <taxon>Racocetra</taxon>
    </lineage>
</organism>
<sequence length="90" mass="10500">WWVVHQALGEPTNELQHNLLFELVKKISSYYVPEAKQSYTNYSMLGTVSEIVEKRFKEGKRRGQVFYTLKLGEPKGEKFRALQEDLPPAK</sequence>
<proteinExistence type="predicted"/>
<name>A0ACA9S733_9GLOM</name>
<evidence type="ECO:0000313" key="2">
    <source>
        <dbReference type="Proteomes" id="UP000789920"/>
    </source>
</evidence>
<reference evidence="1" key="1">
    <citation type="submission" date="2021-06" db="EMBL/GenBank/DDBJ databases">
        <authorList>
            <person name="Kallberg Y."/>
            <person name="Tangrot J."/>
            <person name="Rosling A."/>
        </authorList>
    </citation>
    <scope>NUCLEOTIDE SEQUENCE</scope>
    <source>
        <strain evidence="1">MA461A</strain>
    </source>
</reference>
<dbReference type="EMBL" id="CAJVQC010097733">
    <property type="protein sequence ID" value="CAG8829701.1"/>
    <property type="molecule type" value="Genomic_DNA"/>
</dbReference>